<dbReference type="InterPro" id="IPR003591">
    <property type="entry name" value="Leu-rich_rpt_typical-subtyp"/>
</dbReference>
<organism evidence="4 5">
    <name type="scientific">Chrysochromulina tobinii</name>
    <dbReference type="NCBI Taxonomy" id="1460289"/>
    <lineage>
        <taxon>Eukaryota</taxon>
        <taxon>Haptista</taxon>
        <taxon>Haptophyta</taxon>
        <taxon>Prymnesiophyceae</taxon>
        <taxon>Prymnesiales</taxon>
        <taxon>Chrysochromulinaceae</taxon>
        <taxon>Chrysochromulina</taxon>
    </lineage>
</organism>
<gene>
    <name evidence="4" type="ORF">Ctob_014267</name>
</gene>
<evidence type="ECO:0000256" key="1">
    <source>
        <dbReference type="ARBA" id="ARBA00022614"/>
    </source>
</evidence>
<dbReference type="PROSITE" id="PS51450">
    <property type="entry name" value="LRR"/>
    <property type="match status" value="3"/>
</dbReference>
<comment type="caution">
    <text evidence="4">The sequence shown here is derived from an EMBL/GenBank/DDBJ whole genome shotgun (WGS) entry which is preliminary data.</text>
</comment>
<dbReference type="Pfam" id="PF14580">
    <property type="entry name" value="LRR_9"/>
    <property type="match status" value="1"/>
</dbReference>
<accession>A0A0M0JU31</accession>
<sequence length="384" mass="41022">MPPNNRVCYMTEATLMRRSGAESLQTLEALELRGSERAGRILRLEGLDTLRALRSLDVASNALTSLTPLAQLPMLTTLDASGNQLASLEGLQHLCGTLRDLDLTANAIAQLPGWLGGMRRLEWLGLAHNRLAELSEFGACLRPLPQLARLGIAGNPLAALPQARLFVVNCCRGLHQIDERPVGIEDVREAAARFDATRADELAAEIASCRSELAEARAHASAETRAKEKAEQRANAEASGRQRAVKHAAELEGRLAASDRRLEATIAELREARGLLAHVRQHGYQKLMAQAEQGAGFSAVAVAREEDVLDTTLRIAIHPADALEHALDEHAARGAHDGALEQTWGTGTARKAENEADGPASGEAAHDGAHDGPASGEAAPRRSS</sequence>
<feature type="compositionally biased region" description="Basic and acidic residues" evidence="3">
    <location>
        <begin position="220"/>
        <end position="234"/>
    </location>
</feature>
<dbReference type="AlphaFoldDB" id="A0A0M0JU31"/>
<feature type="region of interest" description="Disordered" evidence="3">
    <location>
        <begin position="220"/>
        <end position="242"/>
    </location>
</feature>
<keyword evidence="1" id="KW-0433">Leucine-rich repeat</keyword>
<dbReference type="SMART" id="SM00369">
    <property type="entry name" value="LRR_TYP"/>
    <property type="match status" value="4"/>
</dbReference>
<dbReference type="InterPro" id="IPR001611">
    <property type="entry name" value="Leu-rich_rpt"/>
</dbReference>
<dbReference type="PANTHER" id="PTHR45973">
    <property type="entry name" value="PROTEIN PHOSPHATASE 1 REGULATORY SUBUNIT SDS22-RELATED"/>
    <property type="match status" value="1"/>
</dbReference>
<evidence type="ECO:0000313" key="5">
    <source>
        <dbReference type="Proteomes" id="UP000037460"/>
    </source>
</evidence>
<dbReference type="PANTHER" id="PTHR45973:SF36">
    <property type="entry name" value="CENTRIOLIN"/>
    <property type="match status" value="1"/>
</dbReference>
<dbReference type="Gene3D" id="3.80.10.10">
    <property type="entry name" value="Ribonuclease Inhibitor"/>
    <property type="match status" value="1"/>
</dbReference>
<dbReference type="InterPro" id="IPR050576">
    <property type="entry name" value="Cilia_flagella_integrity"/>
</dbReference>
<evidence type="ECO:0000313" key="4">
    <source>
        <dbReference type="EMBL" id="KOO30010.1"/>
    </source>
</evidence>
<keyword evidence="5" id="KW-1185">Reference proteome</keyword>
<protein>
    <submittedName>
        <fullName evidence="4">Centriolin</fullName>
    </submittedName>
</protein>
<dbReference type="Proteomes" id="UP000037460">
    <property type="component" value="Unassembled WGS sequence"/>
</dbReference>
<keyword evidence="2" id="KW-0677">Repeat</keyword>
<dbReference type="SUPFAM" id="SSF52075">
    <property type="entry name" value="Outer arm dynein light chain 1"/>
    <property type="match status" value="1"/>
</dbReference>
<reference evidence="5" key="1">
    <citation type="journal article" date="2015" name="PLoS Genet.">
        <title>Genome Sequence and Transcriptome Analyses of Chrysochromulina tobin: Metabolic Tools for Enhanced Algal Fitness in the Prominent Order Prymnesiales (Haptophyceae).</title>
        <authorList>
            <person name="Hovde B.T."/>
            <person name="Deodato C.R."/>
            <person name="Hunsperger H.M."/>
            <person name="Ryken S.A."/>
            <person name="Yost W."/>
            <person name="Jha R.K."/>
            <person name="Patterson J."/>
            <person name="Monnat R.J. Jr."/>
            <person name="Barlow S.B."/>
            <person name="Starkenburg S.R."/>
            <person name="Cattolico R.A."/>
        </authorList>
    </citation>
    <scope>NUCLEOTIDE SEQUENCE</scope>
    <source>
        <strain evidence="5">CCMP291</strain>
    </source>
</reference>
<name>A0A0M0JU31_9EUKA</name>
<proteinExistence type="predicted"/>
<dbReference type="OrthoDB" id="433501at2759"/>
<dbReference type="SMART" id="SM00364">
    <property type="entry name" value="LRR_BAC"/>
    <property type="match status" value="4"/>
</dbReference>
<dbReference type="EMBL" id="JWZX01002311">
    <property type="protein sequence ID" value="KOO30010.1"/>
    <property type="molecule type" value="Genomic_DNA"/>
</dbReference>
<feature type="region of interest" description="Disordered" evidence="3">
    <location>
        <begin position="340"/>
        <end position="384"/>
    </location>
</feature>
<evidence type="ECO:0000256" key="2">
    <source>
        <dbReference type="ARBA" id="ARBA00022737"/>
    </source>
</evidence>
<evidence type="ECO:0000256" key="3">
    <source>
        <dbReference type="SAM" id="MobiDB-lite"/>
    </source>
</evidence>
<dbReference type="InterPro" id="IPR032675">
    <property type="entry name" value="LRR_dom_sf"/>
</dbReference>